<sequence length="240" mass="27843">MSYNTIGSLYGGQFHQKGLPFEREVGFLVVMDLLGVKGIWKTPNYENHFTKWTNINYFIDSCFNKQALPFHKYCFSDTIIISIKSQNYDKNNNLVNYIKSVGLALCEIIQEAILNGLFFRGSINFGEYLKSFDAIIGPTIDDAAICYDKPEIIGIVASSEFKTLLDMYCNDHGTCYPFTKYDLPLKHSVLKDWWLLKWNYNASEECLRILESRYQYYANKPNIQTKYHNTLLYLVDSVTI</sequence>
<reference evidence="2" key="1">
    <citation type="submission" date="2015-10" db="EMBL/GenBank/DDBJ databases">
        <title>Niche specialization of a soil ammonia-oxidizing archaeon, Candidatus Nitrosocosmicus oleophilus.</title>
        <authorList>
            <person name="Jung M.-Y."/>
            <person name="Rhee S.-K."/>
        </authorList>
    </citation>
    <scope>NUCLEOTIDE SEQUENCE [LARGE SCALE GENOMIC DNA]</scope>
    <source>
        <strain evidence="2">MY3</strain>
    </source>
</reference>
<evidence type="ECO:0000313" key="1">
    <source>
        <dbReference type="EMBL" id="ALI35434.1"/>
    </source>
</evidence>
<proteinExistence type="predicted"/>
<dbReference type="RefSeq" id="WP_196817900.1">
    <property type="nucleotide sequence ID" value="NZ_CP012850.1"/>
</dbReference>
<keyword evidence="2" id="KW-1185">Reference proteome</keyword>
<dbReference type="OrthoDB" id="386462at2157"/>
<evidence type="ECO:0000313" key="2">
    <source>
        <dbReference type="Proteomes" id="UP000058925"/>
    </source>
</evidence>
<dbReference type="KEGG" id="taa:NMY3_01229"/>
<dbReference type="EMBL" id="CP012850">
    <property type="protein sequence ID" value="ALI35434.1"/>
    <property type="molecule type" value="Genomic_DNA"/>
</dbReference>
<name>A0A654LVF1_9ARCH</name>
<dbReference type="GeneID" id="60421309"/>
<dbReference type="AlphaFoldDB" id="A0A654LVF1"/>
<gene>
    <name evidence="1" type="ORF">NMY3_01229</name>
</gene>
<accession>A0A654LVF1</accession>
<organism evidence="1 2">
    <name type="scientific">Candidatus Nitrosocosmicus oleophilus</name>
    <dbReference type="NCBI Taxonomy" id="1353260"/>
    <lineage>
        <taxon>Archaea</taxon>
        <taxon>Nitrososphaerota</taxon>
        <taxon>Nitrososphaeria</taxon>
        <taxon>Nitrososphaerales</taxon>
        <taxon>Nitrososphaeraceae</taxon>
        <taxon>Candidatus Nitrosocosmicus</taxon>
    </lineage>
</organism>
<protein>
    <submittedName>
        <fullName evidence="1">Uncharacterized protein</fullName>
    </submittedName>
</protein>
<dbReference type="Proteomes" id="UP000058925">
    <property type="component" value="Chromosome"/>
</dbReference>